<accession>V9SDZ1</accession>
<sequence length="132" mass="15003">MDVFKYKIKYCSKRKDCKYKMSLTSEYLFDELDNNAFNGVGFEYADGIVKMEFTASNWDVEETKEEFQKLVKKAKEGKTESIRFESANGESCILVKDGRVHFCVAKYGGNGSGDISFSLPLELCLPSLEKLC</sequence>
<dbReference type="EMBL" id="KF483846">
    <property type="protein sequence ID" value="AHC55108.1"/>
    <property type="molecule type" value="Genomic_DNA"/>
</dbReference>
<reference evidence="1 2" key="1">
    <citation type="journal article" date="2014" name="Arch. Virol.">
        <title>Complete genome sequence of Tunisvirus, a new member of the proposed family Marseilleviridae.</title>
        <authorList>
            <person name="Aherfi S."/>
            <person name="Boughalmi M."/>
            <person name="Pagnier I."/>
            <person name="Fournous G."/>
            <person name="La Scola B."/>
            <person name="Raoult D."/>
            <person name="Colson P."/>
        </authorList>
    </citation>
    <scope>NUCLEOTIDE SEQUENCE [LARGE SCALE GENOMIC DNA]</scope>
    <source>
        <strain evidence="1 2">U484</strain>
    </source>
</reference>
<evidence type="ECO:0000313" key="2">
    <source>
        <dbReference type="Proteomes" id="UP000232615"/>
    </source>
</evidence>
<proteinExistence type="predicted"/>
<name>V9SDZ1_9VIRU</name>
<organism evidence="1 2">
    <name type="scientific">Tunisvirus fontaine2</name>
    <dbReference type="NCBI Taxonomy" id="1421067"/>
    <lineage>
        <taxon>Viruses</taxon>
        <taxon>Varidnaviria</taxon>
        <taxon>Bamfordvirae</taxon>
        <taxon>Nucleocytoviricota</taxon>
        <taxon>Megaviricetes</taxon>
        <taxon>Pimascovirales</taxon>
        <taxon>Pimascovirales incertae sedis</taxon>
        <taxon>Marseilleviridae</taxon>
        <taxon>Losannavirus</taxon>
        <taxon>Losannavirus tunisense</taxon>
    </lineage>
</organism>
<gene>
    <name evidence="1" type="ORF">TNS_ORF390</name>
</gene>
<evidence type="ECO:0000313" key="1">
    <source>
        <dbReference type="EMBL" id="AHC55108.1"/>
    </source>
</evidence>
<keyword evidence="2" id="KW-1185">Reference proteome</keyword>
<dbReference type="Proteomes" id="UP000232615">
    <property type="component" value="Segment"/>
</dbReference>
<protein>
    <submittedName>
        <fullName evidence="1">Uncharacterized protein</fullName>
    </submittedName>
</protein>
<dbReference type="Pfam" id="PF19070">
    <property type="entry name" value="DUF5766"/>
    <property type="match status" value="1"/>
</dbReference>
<dbReference type="InterPro" id="IPR043911">
    <property type="entry name" value="DUF5766"/>
</dbReference>